<comment type="caution">
    <text evidence="2">The sequence shown here is derived from an EMBL/GenBank/DDBJ whole genome shotgun (WGS) entry which is preliminary data.</text>
</comment>
<reference evidence="2 3" key="1">
    <citation type="submission" date="2021-06" db="EMBL/GenBank/DDBJ databases">
        <title>Caerostris darwini draft genome.</title>
        <authorList>
            <person name="Kono N."/>
            <person name="Arakawa K."/>
        </authorList>
    </citation>
    <scope>NUCLEOTIDE SEQUENCE [LARGE SCALE GENOMIC DNA]</scope>
</reference>
<protein>
    <recommendedName>
        <fullName evidence="4">MULE transposase domain-containing protein</fullName>
    </recommendedName>
</protein>
<evidence type="ECO:0000313" key="3">
    <source>
        <dbReference type="Proteomes" id="UP001054837"/>
    </source>
</evidence>
<keyword evidence="3" id="KW-1185">Reference proteome</keyword>
<accession>A0AAV4S9V5</accession>
<gene>
    <name evidence="2" type="ORF">CDAR_266361</name>
</gene>
<organism evidence="2 3">
    <name type="scientific">Caerostris darwini</name>
    <dbReference type="NCBI Taxonomy" id="1538125"/>
    <lineage>
        <taxon>Eukaryota</taxon>
        <taxon>Metazoa</taxon>
        <taxon>Ecdysozoa</taxon>
        <taxon>Arthropoda</taxon>
        <taxon>Chelicerata</taxon>
        <taxon>Arachnida</taxon>
        <taxon>Araneae</taxon>
        <taxon>Araneomorphae</taxon>
        <taxon>Entelegynae</taxon>
        <taxon>Araneoidea</taxon>
        <taxon>Araneidae</taxon>
        <taxon>Caerostris</taxon>
    </lineage>
</organism>
<dbReference type="EMBL" id="BPLQ01007596">
    <property type="protein sequence ID" value="GIY31048.1"/>
    <property type="molecule type" value="Genomic_DNA"/>
</dbReference>
<feature type="region of interest" description="Disordered" evidence="1">
    <location>
        <begin position="144"/>
        <end position="163"/>
    </location>
</feature>
<evidence type="ECO:0000313" key="2">
    <source>
        <dbReference type="EMBL" id="GIY31048.1"/>
    </source>
</evidence>
<proteinExistence type="predicted"/>
<dbReference type="AlphaFoldDB" id="A0AAV4S9V5"/>
<evidence type="ECO:0008006" key="4">
    <source>
        <dbReference type="Google" id="ProtNLM"/>
    </source>
</evidence>
<name>A0AAV4S9V5_9ARAC</name>
<dbReference type="Proteomes" id="UP001054837">
    <property type="component" value="Unassembled WGS sequence"/>
</dbReference>
<evidence type="ECO:0000256" key="1">
    <source>
        <dbReference type="SAM" id="MobiDB-lite"/>
    </source>
</evidence>
<sequence>MWIKKLRKDEDQDYIKIKITYINDALYPGMKTEDFLLVLDDKRDGFPAAFIISNHQDRVALEVAFKAIKKEVTVNPNIIMTGNTESFCNERKSVFGEPKKKTIVHLARGSKLEKKRSFYSSNLEPLRSSFSISILKRHRVRSSMAADTEKDAQTANFTPRKKPHITSSWLGLSARFGE</sequence>